<dbReference type="InterPro" id="IPR017900">
    <property type="entry name" value="4Fe4S_Fe_S_CS"/>
</dbReference>
<evidence type="ECO:0000256" key="3">
    <source>
        <dbReference type="ARBA" id="ARBA00023004"/>
    </source>
</evidence>
<dbReference type="SUPFAM" id="SSF54862">
    <property type="entry name" value="4Fe-4S ferredoxins"/>
    <property type="match status" value="1"/>
</dbReference>
<evidence type="ECO:0000256" key="4">
    <source>
        <dbReference type="ARBA" id="ARBA00023014"/>
    </source>
</evidence>
<dbReference type="InterPro" id="IPR011894">
    <property type="entry name" value="PorC_KorC"/>
</dbReference>
<dbReference type="NCBIfam" id="TIGR02179">
    <property type="entry name" value="PorD_KorD"/>
    <property type="match status" value="1"/>
</dbReference>
<dbReference type="Proteomes" id="UP000746471">
    <property type="component" value="Unassembled WGS sequence"/>
</dbReference>
<name>A0ABS5PLY1_9FIRM</name>
<dbReference type="Pfam" id="PF01558">
    <property type="entry name" value="POR"/>
    <property type="match status" value="1"/>
</dbReference>
<dbReference type="PANTHER" id="PTHR43366:SF1">
    <property type="entry name" value="PYRUVATE SYNTHASE SUBUNIT PORC"/>
    <property type="match status" value="1"/>
</dbReference>
<protein>
    <submittedName>
        <fullName evidence="6">2-oxoacid:acceptor oxidoreductase family protein</fullName>
    </submittedName>
</protein>
<evidence type="ECO:0000259" key="5">
    <source>
        <dbReference type="PROSITE" id="PS51379"/>
    </source>
</evidence>
<organism evidence="6 7">
    <name type="scientific">Fusibacter paucivorans</name>
    <dbReference type="NCBI Taxonomy" id="76009"/>
    <lineage>
        <taxon>Bacteria</taxon>
        <taxon>Bacillati</taxon>
        <taxon>Bacillota</taxon>
        <taxon>Clostridia</taxon>
        <taxon>Eubacteriales</taxon>
        <taxon>Eubacteriales Family XII. Incertae Sedis</taxon>
        <taxon>Fusibacter</taxon>
    </lineage>
</organism>
<keyword evidence="7" id="KW-1185">Reference proteome</keyword>
<dbReference type="PROSITE" id="PS00198">
    <property type="entry name" value="4FE4S_FER_1"/>
    <property type="match status" value="1"/>
</dbReference>
<dbReference type="EMBL" id="JAHBCL010000008">
    <property type="protein sequence ID" value="MBS7526179.1"/>
    <property type="molecule type" value="Genomic_DNA"/>
</dbReference>
<dbReference type="Gene3D" id="3.40.920.10">
    <property type="entry name" value="Pyruvate-ferredoxin oxidoreductase, PFOR, domain III"/>
    <property type="match status" value="1"/>
</dbReference>
<dbReference type="NCBIfam" id="TIGR02175">
    <property type="entry name" value="PorC_KorC"/>
    <property type="match status" value="1"/>
</dbReference>
<dbReference type="InterPro" id="IPR011898">
    <property type="entry name" value="PorD_KorD"/>
</dbReference>
<comment type="caution">
    <text evidence="6">The sequence shown here is derived from an EMBL/GenBank/DDBJ whole genome shotgun (WGS) entry which is preliminary data.</text>
</comment>
<keyword evidence="1" id="KW-0479">Metal-binding</keyword>
<evidence type="ECO:0000313" key="6">
    <source>
        <dbReference type="EMBL" id="MBS7526179.1"/>
    </source>
</evidence>
<keyword evidence="2" id="KW-0560">Oxidoreductase</keyword>
<dbReference type="RefSeq" id="WP_213235964.1">
    <property type="nucleotide sequence ID" value="NZ_JAHBCL010000008.1"/>
</dbReference>
<accession>A0ABS5PLY1</accession>
<dbReference type="InterPro" id="IPR019752">
    <property type="entry name" value="Pyrv/ketoisovalerate_OxRed_cat"/>
</dbReference>
<reference evidence="6 7" key="1">
    <citation type="submission" date="2021-05" db="EMBL/GenBank/DDBJ databases">
        <title>Fusibacter ferrireducens sp. nov., an anaerobic, sulfur- and Fe-reducing bacterium isolated from the mangrove sediment.</title>
        <authorList>
            <person name="Qiu D."/>
        </authorList>
    </citation>
    <scope>NUCLEOTIDE SEQUENCE [LARGE SCALE GENOMIC DNA]</scope>
    <source>
        <strain evidence="6 7">DSM 12116</strain>
    </source>
</reference>
<sequence length="295" mass="32579">MGEIRLHGRGGQGAVIAAEMLANAFVLGGRYASVFPSFGVERRGSAVMAFARYSDDPIREKTRVYHPDILMILDPTLLEKKEIYNGFKRGGTIIASAKSVDQILSMGVKPARIGLIDGMSIAFEETGTNITNVIMLGAFAKVTGLVEVDHLKTAVEGQFAGKLLNKNIGALARGYNETQLYEYEVAEEDDEGEHLYMQKKIACEAPPKTPFESAWKDCDKGFQTIQTGEWRFMRPTLNKKACRQCGWCSLYCPTGCIKASEDRYFVPNFDYCKGCGVCARECPAHAIKMVIEGEI</sequence>
<gene>
    <name evidence="6" type="ORF">KHM83_05785</name>
</gene>
<dbReference type="InterPro" id="IPR002869">
    <property type="entry name" value="Pyrv_flavodox_OxRed_cen"/>
</dbReference>
<feature type="domain" description="4Fe-4S ferredoxin-type" evidence="5">
    <location>
        <begin position="233"/>
        <end position="261"/>
    </location>
</feature>
<evidence type="ECO:0000256" key="2">
    <source>
        <dbReference type="ARBA" id="ARBA00023002"/>
    </source>
</evidence>
<keyword evidence="4" id="KW-0411">Iron-sulfur</keyword>
<dbReference type="InterPro" id="IPR017896">
    <property type="entry name" value="4Fe4S_Fe-S-bd"/>
</dbReference>
<keyword evidence="3" id="KW-0408">Iron</keyword>
<dbReference type="PANTHER" id="PTHR43366">
    <property type="entry name" value="PYRUVATE SYNTHASE SUBUNIT PORC"/>
    <property type="match status" value="1"/>
</dbReference>
<dbReference type="SUPFAM" id="SSF53323">
    <property type="entry name" value="Pyruvate-ferredoxin oxidoreductase, PFOR, domain III"/>
    <property type="match status" value="1"/>
</dbReference>
<evidence type="ECO:0000256" key="1">
    <source>
        <dbReference type="ARBA" id="ARBA00022723"/>
    </source>
</evidence>
<dbReference type="InterPro" id="IPR051626">
    <property type="entry name" value="Oxidoreductase_gamma_subunit"/>
</dbReference>
<evidence type="ECO:0000313" key="7">
    <source>
        <dbReference type="Proteomes" id="UP000746471"/>
    </source>
</evidence>
<feature type="domain" description="4Fe-4S ferredoxin-type" evidence="5">
    <location>
        <begin position="262"/>
        <end position="292"/>
    </location>
</feature>
<proteinExistence type="predicted"/>
<dbReference type="Gene3D" id="3.30.70.20">
    <property type="match status" value="1"/>
</dbReference>
<dbReference type="PROSITE" id="PS51379">
    <property type="entry name" value="4FE4S_FER_2"/>
    <property type="match status" value="2"/>
</dbReference>
<dbReference type="Pfam" id="PF00037">
    <property type="entry name" value="Fer4"/>
    <property type="match status" value="1"/>
</dbReference>